<accession>A0A2P5A9T8</accession>
<evidence type="ECO:0000313" key="1">
    <source>
        <dbReference type="EMBL" id="PON33301.1"/>
    </source>
</evidence>
<dbReference type="AlphaFoldDB" id="A0A2P5A9T8"/>
<dbReference type="EMBL" id="JXTB01000739">
    <property type="protein sequence ID" value="PON33301.1"/>
    <property type="molecule type" value="Genomic_DNA"/>
</dbReference>
<comment type="caution">
    <text evidence="1">The sequence shown here is derived from an EMBL/GenBank/DDBJ whole genome shotgun (WGS) entry which is preliminary data.</text>
</comment>
<name>A0A2P5A9T8_PARAD</name>
<dbReference type="Proteomes" id="UP000237105">
    <property type="component" value="Unassembled WGS sequence"/>
</dbReference>
<gene>
    <name evidence="1" type="ORF">PanWU01x14_353920</name>
</gene>
<keyword evidence="2" id="KW-1185">Reference proteome</keyword>
<protein>
    <submittedName>
        <fullName evidence="1">Uncharacterized protein</fullName>
    </submittedName>
</protein>
<evidence type="ECO:0000313" key="2">
    <source>
        <dbReference type="Proteomes" id="UP000237105"/>
    </source>
</evidence>
<proteinExistence type="predicted"/>
<sequence length="65" mass="6953">MGGDQVLKPGAVSHDLLPELHPLRFKDLPVTISASVGKFAEVVTKGSSAVIWNTTKCLVYDNTSI</sequence>
<reference evidence="2" key="1">
    <citation type="submission" date="2016-06" db="EMBL/GenBank/DDBJ databases">
        <title>Parallel loss of symbiosis genes in relatives of nitrogen-fixing non-legume Parasponia.</title>
        <authorList>
            <person name="Van Velzen R."/>
            <person name="Holmer R."/>
            <person name="Bu F."/>
            <person name="Rutten L."/>
            <person name="Van Zeijl A."/>
            <person name="Liu W."/>
            <person name="Santuari L."/>
            <person name="Cao Q."/>
            <person name="Sharma T."/>
            <person name="Shen D."/>
            <person name="Roswanjaya Y."/>
            <person name="Wardhani T."/>
            <person name="Kalhor M.S."/>
            <person name="Jansen J."/>
            <person name="Van den Hoogen J."/>
            <person name="Gungor B."/>
            <person name="Hartog M."/>
            <person name="Hontelez J."/>
            <person name="Verver J."/>
            <person name="Yang W.-C."/>
            <person name="Schijlen E."/>
            <person name="Repin R."/>
            <person name="Schilthuizen M."/>
            <person name="Schranz E."/>
            <person name="Heidstra R."/>
            <person name="Miyata K."/>
            <person name="Fedorova E."/>
            <person name="Kohlen W."/>
            <person name="Bisseling T."/>
            <person name="Smit S."/>
            <person name="Geurts R."/>
        </authorList>
    </citation>
    <scope>NUCLEOTIDE SEQUENCE [LARGE SCALE GENOMIC DNA]</scope>
    <source>
        <strain evidence="2">cv. WU1-14</strain>
    </source>
</reference>
<organism evidence="1 2">
    <name type="scientific">Parasponia andersonii</name>
    <name type="common">Sponia andersonii</name>
    <dbReference type="NCBI Taxonomy" id="3476"/>
    <lineage>
        <taxon>Eukaryota</taxon>
        <taxon>Viridiplantae</taxon>
        <taxon>Streptophyta</taxon>
        <taxon>Embryophyta</taxon>
        <taxon>Tracheophyta</taxon>
        <taxon>Spermatophyta</taxon>
        <taxon>Magnoliopsida</taxon>
        <taxon>eudicotyledons</taxon>
        <taxon>Gunneridae</taxon>
        <taxon>Pentapetalae</taxon>
        <taxon>rosids</taxon>
        <taxon>fabids</taxon>
        <taxon>Rosales</taxon>
        <taxon>Cannabaceae</taxon>
        <taxon>Parasponia</taxon>
    </lineage>
</organism>